<evidence type="ECO:0000313" key="1">
    <source>
        <dbReference type="Proteomes" id="UP000095286"/>
    </source>
</evidence>
<protein>
    <submittedName>
        <fullName evidence="2">Cation_ATPase_N domain-containing protein</fullName>
    </submittedName>
</protein>
<accession>A0AC35U1T0</accession>
<evidence type="ECO:0000313" key="2">
    <source>
        <dbReference type="WBParaSite" id="RSKR_0000714400.1"/>
    </source>
</evidence>
<reference evidence="2" key="1">
    <citation type="submission" date="2016-11" db="UniProtKB">
        <authorList>
            <consortium name="WormBaseParasite"/>
        </authorList>
    </citation>
    <scope>IDENTIFICATION</scope>
    <source>
        <strain evidence="2">KR3021</strain>
    </source>
</reference>
<dbReference type="WBParaSite" id="RSKR_0000714400.1">
    <property type="protein sequence ID" value="RSKR_0000714400.1"/>
    <property type="gene ID" value="RSKR_0000714400"/>
</dbReference>
<dbReference type="Proteomes" id="UP000095286">
    <property type="component" value="Unplaced"/>
</dbReference>
<name>A0AC35U1T0_9BILA</name>
<sequence length="129" mass="14748">MKRKSKELDDLKQEVTMDEHQIPLADLVKKYKSSLEFGLTSSKAAKILERDGLNALTPPKTTPEWVKFCKNLFGGFAMLLWIGAFLCYIAYGVDYFSMEKPEKDNLYLGIALMTVVIITGCFQYYQESK</sequence>
<proteinExistence type="predicted"/>
<organism evidence="1 2">
    <name type="scientific">Rhabditophanes sp. KR3021</name>
    <dbReference type="NCBI Taxonomy" id="114890"/>
    <lineage>
        <taxon>Eukaryota</taxon>
        <taxon>Metazoa</taxon>
        <taxon>Ecdysozoa</taxon>
        <taxon>Nematoda</taxon>
        <taxon>Chromadorea</taxon>
        <taxon>Rhabditida</taxon>
        <taxon>Tylenchina</taxon>
        <taxon>Panagrolaimomorpha</taxon>
        <taxon>Strongyloidoidea</taxon>
        <taxon>Alloionematidae</taxon>
        <taxon>Rhabditophanes</taxon>
    </lineage>
</organism>